<evidence type="ECO:0000259" key="9">
    <source>
        <dbReference type="PROSITE" id="PS51194"/>
    </source>
</evidence>
<evidence type="ECO:0000256" key="6">
    <source>
        <dbReference type="ARBA" id="ARBA00047984"/>
    </source>
</evidence>
<dbReference type="PROSITE" id="PS51192">
    <property type="entry name" value="HELICASE_ATP_BIND_1"/>
    <property type="match status" value="1"/>
</dbReference>
<organism evidence="10">
    <name type="scientific">Rhodotorula toruloides</name>
    <name type="common">Yeast</name>
    <name type="synonym">Rhodosporidium toruloides</name>
    <dbReference type="NCBI Taxonomy" id="5286"/>
    <lineage>
        <taxon>Eukaryota</taxon>
        <taxon>Fungi</taxon>
        <taxon>Dikarya</taxon>
        <taxon>Basidiomycota</taxon>
        <taxon>Pucciniomycotina</taxon>
        <taxon>Microbotryomycetes</taxon>
        <taxon>Sporidiobolales</taxon>
        <taxon>Sporidiobolaceae</taxon>
        <taxon>Rhodotorula</taxon>
    </lineage>
</organism>
<dbReference type="PANTHER" id="PTHR18934">
    <property type="entry name" value="ATP-DEPENDENT RNA HELICASE"/>
    <property type="match status" value="1"/>
</dbReference>
<dbReference type="GO" id="GO:0016787">
    <property type="term" value="F:hydrolase activity"/>
    <property type="evidence" value="ECO:0007669"/>
    <property type="project" value="UniProtKB-KW"/>
</dbReference>
<feature type="domain" description="Helicase C-terminal" evidence="9">
    <location>
        <begin position="956"/>
        <end position="1133"/>
    </location>
</feature>
<dbReference type="Pfam" id="PF00270">
    <property type="entry name" value="DEAD"/>
    <property type="match status" value="1"/>
</dbReference>
<dbReference type="InterPro" id="IPR027417">
    <property type="entry name" value="P-loop_NTPase"/>
</dbReference>
<dbReference type="InterPro" id="IPR011545">
    <property type="entry name" value="DEAD/DEAH_box_helicase_dom"/>
</dbReference>
<accession>A0A061AMY7</accession>
<dbReference type="InterPro" id="IPR002464">
    <property type="entry name" value="DNA/RNA_helicase_DEAH_CS"/>
</dbReference>
<dbReference type="FunFam" id="3.40.50.300:FF:000500">
    <property type="entry name" value="ATP-dependent RNA helicase DHX29"/>
    <property type="match status" value="1"/>
</dbReference>
<evidence type="ECO:0000256" key="5">
    <source>
        <dbReference type="ARBA" id="ARBA00022840"/>
    </source>
</evidence>
<dbReference type="Pfam" id="PF24385">
    <property type="entry name" value="DSRM_DHX29"/>
    <property type="match status" value="1"/>
</dbReference>
<feature type="compositionally biased region" description="Basic and acidic residues" evidence="7">
    <location>
        <begin position="73"/>
        <end position="88"/>
    </location>
</feature>
<dbReference type="Pfam" id="PF00271">
    <property type="entry name" value="Helicase_C"/>
    <property type="match status" value="1"/>
</dbReference>
<reference evidence="10" key="1">
    <citation type="journal article" date="2014" name="Genome Announc.">
        <title>Draft genome sequence of Rhodosporidium toruloides CECT1137, an oleaginous yeast of biotechnological interest.</title>
        <authorList>
            <person name="Morin N."/>
            <person name="Calcas X."/>
            <person name="Devillers H."/>
            <person name="Durrens P."/>
            <person name="Sherman D.J."/>
            <person name="Nicaud J.-M."/>
            <person name="Neuveglise C."/>
        </authorList>
    </citation>
    <scope>NUCLEOTIDE SEQUENCE</scope>
    <source>
        <strain evidence="10">CECT1137</strain>
    </source>
</reference>
<dbReference type="CDD" id="cd23827">
    <property type="entry name" value="RWD_YLR419W-like"/>
    <property type="match status" value="1"/>
</dbReference>
<dbReference type="OrthoDB" id="5600252at2759"/>
<evidence type="ECO:0000259" key="8">
    <source>
        <dbReference type="PROSITE" id="PS51192"/>
    </source>
</evidence>
<dbReference type="GO" id="GO:0003723">
    <property type="term" value="F:RNA binding"/>
    <property type="evidence" value="ECO:0007669"/>
    <property type="project" value="TreeGrafter"/>
</dbReference>
<feature type="compositionally biased region" description="Low complexity" evidence="7">
    <location>
        <begin position="10"/>
        <end position="19"/>
    </location>
</feature>
<feature type="region of interest" description="Disordered" evidence="7">
    <location>
        <begin position="189"/>
        <end position="256"/>
    </location>
</feature>
<dbReference type="PANTHER" id="PTHR18934:SF267">
    <property type="entry name" value="ATP-DEPENDENT RNA HELICASE YLR419W-RELATED"/>
    <property type="match status" value="1"/>
</dbReference>
<dbReference type="InterPro" id="IPR014001">
    <property type="entry name" value="Helicase_ATP-bd"/>
</dbReference>
<dbReference type="GO" id="GO:0005524">
    <property type="term" value="F:ATP binding"/>
    <property type="evidence" value="ECO:0007669"/>
    <property type="project" value="UniProtKB-KW"/>
</dbReference>
<evidence type="ECO:0000256" key="7">
    <source>
        <dbReference type="SAM" id="MobiDB-lite"/>
    </source>
</evidence>
<dbReference type="SMART" id="SM00847">
    <property type="entry name" value="HA2"/>
    <property type="match status" value="1"/>
</dbReference>
<dbReference type="Pfam" id="PF21010">
    <property type="entry name" value="HA2_C"/>
    <property type="match status" value="1"/>
</dbReference>
<feature type="compositionally biased region" description="Pro residues" evidence="7">
    <location>
        <begin position="43"/>
        <end position="59"/>
    </location>
</feature>
<evidence type="ECO:0000313" key="10">
    <source>
        <dbReference type="EMBL" id="CDR38476.1"/>
    </source>
</evidence>
<comment type="catalytic activity">
    <reaction evidence="6">
        <text>ATP + H2O = ADP + phosphate + H(+)</text>
        <dbReference type="Rhea" id="RHEA:13065"/>
        <dbReference type="ChEBI" id="CHEBI:15377"/>
        <dbReference type="ChEBI" id="CHEBI:15378"/>
        <dbReference type="ChEBI" id="CHEBI:30616"/>
        <dbReference type="ChEBI" id="CHEBI:43474"/>
        <dbReference type="ChEBI" id="CHEBI:456216"/>
        <dbReference type="EC" id="3.6.4.13"/>
    </reaction>
</comment>
<keyword evidence="4" id="KW-0347">Helicase</keyword>
<feature type="region of interest" description="Disordered" evidence="7">
    <location>
        <begin position="274"/>
        <end position="310"/>
    </location>
</feature>
<dbReference type="Pfam" id="PF07717">
    <property type="entry name" value="OB_NTP_bind"/>
    <property type="match status" value="1"/>
</dbReference>
<dbReference type="SUPFAM" id="SSF52540">
    <property type="entry name" value="P-loop containing nucleoside triphosphate hydrolases"/>
    <property type="match status" value="1"/>
</dbReference>
<gene>
    <name evidence="10" type="ORF">RHTO0S_03e09934g</name>
</gene>
<dbReference type="EC" id="3.6.4.13" evidence="1"/>
<dbReference type="InterPro" id="IPR007502">
    <property type="entry name" value="Helicase-assoc_dom"/>
</dbReference>
<feature type="domain" description="Helicase ATP-binding" evidence="8">
    <location>
        <begin position="704"/>
        <end position="881"/>
    </location>
</feature>
<dbReference type="Gene3D" id="3.40.50.300">
    <property type="entry name" value="P-loop containing nucleotide triphosphate hydrolases"/>
    <property type="match status" value="2"/>
</dbReference>
<sequence length="1507" mass="163953">MGKSRPDSTAPPAATTAAAGKPQQPRRKANIVKSGNAGSNKPAPAPLAPGEAPPPPPLFPIGYKTPLSLLSERCQKSGWDRPSVDPKKGTLPNSWTASVTLKRKNPKSGDFETVYMRPPPPPSDIAVEKPSAMEAKHWAAVYALFRFSNNLRLNLQLPPSTRDYWAALKKEKAASPPNKQWLWSTTPFETAAAAPPPPTASTAPTASASKTASRAPSASTSRSATPASNGPVLPTTGRTTPAPLPKSWQEAPEVRMPTALRDLVERTIRDSLPDLTDADLGFGENGNGAGNDHDLDSPGPGSGAATPIGLSPDEKAVEQHFLSLGFRKGHVSRALAYVRSSSAPTSQHALRSEVMQHLHLLVPESDLPPSFQSSRPPDATIRNATAKDREELGRLWRAEGLAREVGVPVEWAVKEMERVRVRGGPALTDEELEGRVLDVLVRRLMDGSSGDEVDEDERSKLAEEQLLEWWATDPLAALSKEDKADLRQRRDDELLGLEGLFGSRFQRRKDGFEIAVPTSARGAALALRVVFHPSSLYPSPLAPGSPVALPTFFVSSPSLPPYIRLHLLYLLASAFPSSTSPNSGAWLELAELGYGGVVGEMVSFLEENAQSVIDHPPDARDVMDRLVAPSVRALALSVEASRRITKAPGGDGRRKGRQNTLRATPEQQLALKRAYEELQQTPAYQNMLEQRKRLPAWGMREKIVDLIRKSRVVIVCGETGSGKTTQVPAFVLEDAILRGEGASTNIVVTQPRRVSAIGVASRVAAERCEDLSPSSPPGAGNLVGYAIRGERRAGSGCRALFCTTGVVLARLGRGGDEDLSGVSHIFIDEVHERSVDSDFLLLELRSILARNPNLKVILMSATINQQQFSDYFGGAPCIEIPGFTHPVQDFYLESYLPSLLSSGAYRPSGKPARKATQSQLDRMRSSFIDRGVNSDDVRSLQALELATRAEKIDFGLVGATVAHCLESSQDVGGDVLVFQTGVLEIKQSIEAIRSAVPSSMLSSLLILPLHANLTSQEQTAVFRPTPRGKRKIVVATNVAETSITIDGIIYVVDCGRVKENQFDPDSGITRLVECWTSRAGCRQRRGRAGRTRPGMCYKLFTHYTEENAMSPQPTPEIQRTPLEALLLQIKSTRPTANVREYLGNALDPPKVQAIESAWATLRMLGAVSNDADGAKDGDLSARLTPLGMHLAMIPVDVRLAKMLVLAAIFRCLDPVLTIVALLSSKPFFLNPMEQRDAAKKARASFYTARSDLLSDAKAFEACLAARKDGHSALRHFADENFISPSTFRDVLSLRTDYLTALSSVGFVPLRATASDPSFNENSQNENLLKAIVFAGTARLVRVKVPRAVFDKGISGAVERERESREVRFFEPDGRVFLHPTSLLFEETRFSTPFVTYFNKQVTSKPFLRDANEVPLYALLLFSSGRISMEMDRGVTVHLVSPTPATTDPRDQVVHLRAWPRIGVLAQGLRKLFDAELVRELEEPGFGGPVSPAVRAMLELLSQDGGLR</sequence>
<dbReference type="GO" id="GO:1990904">
    <property type="term" value="C:ribonucleoprotein complex"/>
    <property type="evidence" value="ECO:0007669"/>
    <property type="project" value="UniProtKB-ARBA"/>
</dbReference>
<dbReference type="SMART" id="SM00490">
    <property type="entry name" value="HELICc"/>
    <property type="match status" value="1"/>
</dbReference>
<dbReference type="PROSITE" id="PS51194">
    <property type="entry name" value="HELICASE_CTER"/>
    <property type="match status" value="1"/>
</dbReference>
<dbReference type="SMART" id="SM00487">
    <property type="entry name" value="DEXDc"/>
    <property type="match status" value="1"/>
</dbReference>
<dbReference type="InterPro" id="IPR001650">
    <property type="entry name" value="Helicase_C-like"/>
</dbReference>
<dbReference type="EMBL" id="LK052938">
    <property type="protein sequence ID" value="CDR38476.1"/>
    <property type="molecule type" value="Genomic_DNA"/>
</dbReference>
<evidence type="ECO:0000256" key="3">
    <source>
        <dbReference type="ARBA" id="ARBA00022801"/>
    </source>
</evidence>
<dbReference type="FunFam" id="1.20.120.1080:FF:000002">
    <property type="entry name" value="Putative ATP-dependent RNA helicase DHX36"/>
    <property type="match status" value="1"/>
</dbReference>
<evidence type="ECO:0000256" key="1">
    <source>
        <dbReference type="ARBA" id="ARBA00012552"/>
    </source>
</evidence>
<keyword evidence="5" id="KW-0067">ATP-binding</keyword>
<dbReference type="GO" id="GO:0003724">
    <property type="term" value="F:RNA helicase activity"/>
    <property type="evidence" value="ECO:0007669"/>
    <property type="project" value="UniProtKB-EC"/>
</dbReference>
<dbReference type="InterPro" id="IPR011709">
    <property type="entry name" value="DEAD-box_helicase_OB_fold"/>
</dbReference>
<protein>
    <recommendedName>
        <fullName evidence="1">RNA helicase</fullName>
        <ecNumber evidence="1">3.6.4.13</ecNumber>
    </recommendedName>
</protein>
<dbReference type="InterPro" id="IPR056328">
    <property type="entry name" value="DSRM_DHX29"/>
</dbReference>
<dbReference type="CDD" id="cd17917">
    <property type="entry name" value="DEXHc_RHA-like"/>
    <property type="match status" value="1"/>
</dbReference>
<proteinExistence type="predicted"/>
<evidence type="ECO:0000256" key="4">
    <source>
        <dbReference type="ARBA" id="ARBA00022806"/>
    </source>
</evidence>
<evidence type="ECO:0000256" key="2">
    <source>
        <dbReference type="ARBA" id="ARBA00022741"/>
    </source>
</evidence>
<dbReference type="PROSITE" id="PS00690">
    <property type="entry name" value="DEAH_ATP_HELICASE"/>
    <property type="match status" value="1"/>
</dbReference>
<name>A0A061AMY7_RHOTO</name>
<keyword evidence="2" id="KW-0547">Nucleotide-binding</keyword>
<keyword evidence="3" id="KW-0378">Hydrolase</keyword>
<feature type="compositionally biased region" description="Low complexity" evidence="7">
    <location>
        <begin position="200"/>
        <end position="228"/>
    </location>
</feature>
<dbReference type="CDD" id="cd18791">
    <property type="entry name" value="SF2_C_RHA"/>
    <property type="match status" value="1"/>
</dbReference>
<dbReference type="Gene3D" id="1.20.120.1080">
    <property type="match status" value="1"/>
</dbReference>
<feature type="region of interest" description="Disordered" evidence="7">
    <location>
        <begin position="1"/>
        <end position="123"/>
    </location>
</feature>